<dbReference type="PANTHER" id="PTHR35024:SF4">
    <property type="entry name" value="POLYMER-FORMING CYTOSKELETAL PROTEIN"/>
    <property type="match status" value="1"/>
</dbReference>
<comment type="caution">
    <text evidence="2">The sequence shown here is derived from an EMBL/GenBank/DDBJ whole genome shotgun (WGS) entry which is preliminary data.</text>
</comment>
<dbReference type="Pfam" id="PF04519">
    <property type="entry name" value="Bactofilin"/>
    <property type="match status" value="1"/>
</dbReference>
<dbReference type="PANTHER" id="PTHR35024">
    <property type="entry name" value="HYPOTHETICAL CYTOSOLIC PROTEIN"/>
    <property type="match status" value="1"/>
</dbReference>
<dbReference type="Proteomes" id="UP001339167">
    <property type="component" value="Unassembled WGS sequence"/>
</dbReference>
<evidence type="ECO:0000256" key="1">
    <source>
        <dbReference type="ARBA" id="ARBA00044755"/>
    </source>
</evidence>
<name>A0ABU7JFV1_9GAMM</name>
<proteinExistence type="inferred from homology"/>
<protein>
    <submittedName>
        <fullName evidence="2">Polymer-forming cytoskeletal protein</fullName>
    </submittedName>
</protein>
<keyword evidence="3" id="KW-1185">Reference proteome</keyword>
<comment type="similarity">
    <text evidence="1">Belongs to the bactofilin family.</text>
</comment>
<gene>
    <name evidence="2" type="ORF">QWF21_07175</name>
</gene>
<sequence>MFLTKTATNNATCKGTTIISEGCELEGDLVLDCPMQVYGQLQGHIRCSHSVTINQPGKVLGKIVADHIIVKGEVEGEFYADRVDVLQSGLIRGTIYSDNLSIEQGGRFIGEVHAASSQQQQRPQSKPAAIARTQDAAGLTLQTTAPSAS</sequence>
<dbReference type="RefSeq" id="WP_330087363.1">
    <property type="nucleotide sequence ID" value="NZ_JAUGZK010000004.1"/>
</dbReference>
<evidence type="ECO:0000313" key="2">
    <source>
        <dbReference type="EMBL" id="MEE2024025.1"/>
    </source>
</evidence>
<reference evidence="2 3" key="1">
    <citation type="submission" date="2023-06" db="EMBL/GenBank/DDBJ databases">
        <title>Alkalimonas sp., MEB004 an alkaliphilic bacterium isolated from Lonar Lake, India.</title>
        <authorList>
            <person name="Joshi A."/>
            <person name="Thite S."/>
        </authorList>
    </citation>
    <scope>NUCLEOTIDE SEQUENCE [LARGE SCALE GENOMIC DNA]</scope>
    <source>
        <strain evidence="2 3">MEB004</strain>
    </source>
</reference>
<accession>A0ABU7JFV1</accession>
<dbReference type="EMBL" id="JAUGZK010000004">
    <property type="protein sequence ID" value="MEE2024025.1"/>
    <property type="molecule type" value="Genomic_DNA"/>
</dbReference>
<evidence type="ECO:0000313" key="3">
    <source>
        <dbReference type="Proteomes" id="UP001339167"/>
    </source>
</evidence>
<organism evidence="2 3">
    <name type="scientific">Alkalimonas mucilaginosa</name>
    <dbReference type="NCBI Taxonomy" id="3057676"/>
    <lineage>
        <taxon>Bacteria</taxon>
        <taxon>Pseudomonadati</taxon>
        <taxon>Pseudomonadota</taxon>
        <taxon>Gammaproteobacteria</taxon>
        <taxon>Alkalimonas</taxon>
    </lineage>
</organism>
<dbReference type="InterPro" id="IPR007607">
    <property type="entry name" value="BacA/B"/>
</dbReference>